<feature type="transmembrane region" description="Helical" evidence="7">
    <location>
        <begin position="367"/>
        <end position="387"/>
    </location>
</feature>
<dbReference type="NCBIfam" id="TIGR00879">
    <property type="entry name" value="SP"/>
    <property type="match status" value="1"/>
</dbReference>
<dbReference type="PROSITE" id="PS50850">
    <property type="entry name" value="MFS"/>
    <property type="match status" value="1"/>
</dbReference>
<evidence type="ECO:0000256" key="6">
    <source>
        <dbReference type="ARBA" id="ARBA00023136"/>
    </source>
</evidence>
<proteinExistence type="inferred from homology"/>
<evidence type="ECO:0000256" key="4">
    <source>
        <dbReference type="ARBA" id="ARBA00022692"/>
    </source>
</evidence>
<dbReference type="InterPro" id="IPR036259">
    <property type="entry name" value="MFS_trans_sf"/>
</dbReference>
<dbReference type="OrthoDB" id="6612291at2759"/>
<evidence type="ECO:0000313" key="9">
    <source>
        <dbReference type="EMBL" id="KKP03052.1"/>
    </source>
</evidence>
<feature type="transmembrane region" description="Helical" evidence="7">
    <location>
        <begin position="308"/>
        <end position="330"/>
    </location>
</feature>
<evidence type="ECO:0000313" key="10">
    <source>
        <dbReference type="Proteomes" id="UP000034112"/>
    </source>
</evidence>
<feature type="transmembrane region" description="Helical" evidence="7">
    <location>
        <begin position="39"/>
        <end position="60"/>
    </location>
</feature>
<feature type="transmembrane region" description="Helical" evidence="7">
    <location>
        <begin position="98"/>
        <end position="118"/>
    </location>
</feature>
<dbReference type="AlphaFoldDB" id="A0A0F9ZS28"/>
<feature type="transmembrane region" description="Helical" evidence="7">
    <location>
        <begin position="150"/>
        <end position="173"/>
    </location>
</feature>
<dbReference type="PANTHER" id="PTHR48022:SF27">
    <property type="entry name" value="MAJOR FACILITATOR SUPERFAMILY (MFS) PROFILE DOMAIN-CONTAINING PROTEIN"/>
    <property type="match status" value="1"/>
</dbReference>
<gene>
    <name evidence="9" type="ORF">THAR02_04821</name>
</gene>
<evidence type="ECO:0000256" key="5">
    <source>
        <dbReference type="ARBA" id="ARBA00022989"/>
    </source>
</evidence>
<dbReference type="Gene3D" id="1.20.1250.20">
    <property type="entry name" value="MFS general substrate transporter like domains"/>
    <property type="match status" value="1"/>
</dbReference>
<evidence type="ECO:0000256" key="7">
    <source>
        <dbReference type="SAM" id="Phobius"/>
    </source>
</evidence>
<evidence type="ECO:0000256" key="3">
    <source>
        <dbReference type="ARBA" id="ARBA00022448"/>
    </source>
</evidence>
<dbReference type="FunFam" id="1.20.1250.20:FF:000078">
    <property type="entry name" value="MFS maltose transporter, putative"/>
    <property type="match status" value="1"/>
</dbReference>
<dbReference type="InterPro" id="IPR050360">
    <property type="entry name" value="MFS_Sugar_Transporters"/>
</dbReference>
<feature type="domain" description="Major facilitator superfamily (MFS) profile" evidence="8">
    <location>
        <begin position="47"/>
        <end position="489"/>
    </location>
</feature>
<name>A0A0F9ZS28_TRIHA</name>
<feature type="transmembrane region" description="Helical" evidence="7">
    <location>
        <begin position="185"/>
        <end position="205"/>
    </location>
</feature>
<feature type="transmembrane region" description="Helical" evidence="7">
    <location>
        <begin position="393"/>
        <end position="420"/>
    </location>
</feature>
<dbReference type="PANTHER" id="PTHR48022">
    <property type="entry name" value="PLASTIDIC GLUCOSE TRANSPORTER 4"/>
    <property type="match status" value="1"/>
</dbReference>
<evidence type="ECO:0000259" key="8">
    <source>
        <dbReference type="PROSITE" id="PS50850"/>
    </source>
</evidence>
<organism evidence="9 10">
    <name type="scientific">Trichoderma harzianum</name>
    <name type="common">Hypocrea lixii</name>
    <dbReference type="NCBI Taxonomy" id="5544"/>
    <lineage>
        <taxon>Eukaryota</taxon>
        <taxon>Fungi</taxon>
        <taxon>Dikarya</taxon>
        <taxon>Ascomycota</taxon>
        <taxon>Pezizomycotina</taxon>
        <taxon>Sordariomycetes</taxon>
        <taxon>Hypocreomycetidae</taxon>
        <taxon>Hypocreales</taxon>
        <taxon>Hypocreaceae</taxon>
        <taxon>Trichoderma</taxon>
    </lineage>
</organism>
<evidence type="ECO:0000256" key="1">
    <source>
        <dbReference type="ARBA" id="ARBA00004141"/>
    </source>
</evidence>
<dbReference type="SUPFAM" id="SSF103473">
    <property type="entry name" value="MFS general substrate transporter"/>
    <property type="match status" value="1"/>
</dbReference>
<feature type="transmembrane region" description="Helical" evidence="7">
    <location>
        <begin position="336"/>
        <end position="358"/>
    </location>
</feature>
<dbReference type="GO" id="GO:0016020">
    <property type="term" value="C:membrane"/>
    <property type="evidence" value="ECO:0007669"/>
    <property type="project" value="UniProtKB-SubCell"/>
</dbReference>
<accession>A0A0F9ZS28</accession>
<dbReference type="Pfam" id="PF00083">
    <property type="entry name" value="Sugar_tr"/>
    <property type="match status" value="1"/>
</dbReference>
<dbReference type="GO" id="GO:0005351">
    <property type="term" value="F:carbohydrate:proton symporter activity"/>
    <property type="evidence" value="ECO:0007669"/>
    <property type="project" value="TreeGrafter"/>
</dbReference>
<protein>
    <recommendedName>
        <fullName evidence="8">Major facilitator superfamily (MFS) profile domain-containing protein</fullName>
    </recommendedName>
</protein>
<feature type="transmembrane region" description="Helical" evidence="7">
    <location>
        <begin position="125"/>
        <end position="144"/>
    </location>
</feature>
<keyword evidence="3" id="KW-0813">Transport</keyword>
<comment type="subcellular location">
    <subcellularLocation>
        <location evidence="1">Membrane</location>
        <topology evidence="1">Multi-pass membrane protein</topology>
    </subcellularLocation>
</comment>
<dbReference type="InterPro" id="IPR005828">
    <property type="entry name" value="MFS_sugar_transport-like"/>
</dbReference>
<keyword evidence="4 7" id="KW-0812">Transmembrane</keyword>
<dbReference type="InterPro" id="IPR020846">
    <property type="entry name" value="MFS_dom"/>
</dbReference>
<reference evidence="10" key="1">
    <citation type="journal article" date="2015" name="Genome Announc.">
        <title>Draft whole-genome sequence of the biocontrol agent Trichoderma harzianum T6776.</title>
        <authorList>
            <person name="Baroncelli R."/>
            <person name="Piaggeschi G."/>
            <person name="Fiorini L."/>
            <person name="Bertolini E."/>
            <person name="Zapparata A."/>
            <person name="Pe M.E."/>
            <person name="Sarrocco S."/>
            <person name="Vannacci G."/>
        </authorList>
    </citation>
    <scope>NUCLEOTIDE SEQUENCE [LARGE SCALE GENOMIC DNA]</scope>
    <source>
        <strain evidence="10">T6776</strain>
    </source>
</reference>
<sequence length="1023" mass="113193">MGINEDKKVTAEPKPDVCNVEETPDAECLTPSMRPDKGAINLMLVWSCLAFGASSFLFGYDDRVISPVAATPAFVRILQGHANSGNGELSLTARNQDLVFSVPLVGSVIGGLATTPLTNRFGRKWTLIGSYLFSLLGAFLQVFAPNLAAFVIGRFCSGFVIGIAHTIAPLYLCEVVPTSMRGRSVQIYNILNIFSGVIATIVSNATHTIDGPKAYQIPLSIEAGLPALLFILTLGVPESPQWLVSKGRMEEAKKNLRRLRGFSDFQLEDEFRVIVLCEENERELTSNVHFWDLFNRENFKRTITAGSFYSLNQISGVILSTTYTTVFLSQLGVGDAFILTIIASLCNLAGAVVAPVVLDRYGRRTTGLWGMVFLFCIDVVAGALAFFPDNRNALLTIAALGFIFNFVWALSFLSVSVLLPPEISTPKLRSHTMAYTVACCQTTAVITTFAVPQLTSADAANLGAKTYLVFAGCMACVIVWSYLLMPETKDRTYAEIDEMYDKKIPMRKWSKYETSTDAKQTNLIDEKALRKRMSESKQQVVVTDEASLADDAGCGARASRQCPILTLPDELLGDIFGISTLPIDKWDIKHHEIYQTALALTLVCWRFNRLAAPILYSSLTISCATGSTYEYPPQASINHLYRTLRKRPSLWHLCQKLSILHADVSTAPESPSNLHIATDLTTWLTATKSLEISWYNPAFPQVWMLLDLAGEHMTNLRELHLDGGFRNLDLAPVVEALINRHIGALRSLALTGVSTRGSSAAWTKLKVSTSLSSDRQALPEAQAAGLSESAGTMPFTELKLLGFLQIPEILRDLVRWPARLEKFSFEYVYGRDYASDSLYHDWSLGTLAPILEIHRDTLRSILVTNINKGGLAGFDLSNYNELKYLSLSSRTTGIDTSLITNIMAPNLYELQWDMTLEDQQCQVPLDAFGQAEEDWLRAAVAAAVERKSLLRKIHVKFVPECSVSGGPRGAGLDELVYPWDRMDAVGREAQLKGIKLSYSKPEISKEEWEQSVARLRLYYADND</sequence>
<dbReference type="EMBL" id="JOKZ01000125">
    <property type="protein sequence ID" value="KKP03052.1"/>
    <property type="molecule type" value="Genomic_DNA"/>
</dbReference>
<feature type="transmembrane region" description="Helical" evidence="7">
    <location>
        <begin position="466"/>
        <end position="485"/>
    </location>
</feature>
<dbReference type="Proteomes" id="UP000034112">
    <property type="component" value="Unassembled WGS sequence"/>
</dbReference>
<keyword evidence="5 7" id="KW-1133">Transmembrane helix</keyword>
<dbReference type="InterPro" id="IPR003663">
    <property type="entry name" value="Sugar/inositol_transpt"/>
</dbReference>
<evidence type="ECO:0000256" key="2">
    <source>
        <dbReference type="ARBA" id="ARBA00010992"/>
    </source>
</evidence>
<comment type="caution">
    <text evidence="9">The sequence shown here is derived from an EMBL/GenBank/DDBJ whole genome shotgun (WGS) entry which is preliminary data.</text>
</comment>
<feature type="transmembrane region" description="Helical" evidence="7">
    <location>
        <begin position="217"/>
        <end position="236"/>
    </location>
</feature>
<comment type="similarity">
    <text evidence="2">Belongs to the major facilitator superfamily. Sugar transporter (TC 2.A.1.1) family.</text>
</comment>
<keyword evidence="6 7" id="KW-0472">Membrane</keyword>